<keyword evidence="1" id="KW-1133">Transmembrane helix</keyword>
<dbReference type="Pfam" id="PF13386">
    <property type="entry name" value="DsbD_2"/>
    <property type="match status" value="1"/>
</dbReference>
<dbReference type="EMBL" id="JAXCLA010000008">
    <property type="protein sequence ID" value="MDY0747354.1"/>
    <property type="molecule type" value="Genomic_DNA"/>
</dbReference>
<proteinExistence type="predicted"/>
<sequence length="221" mass="22708">MNLALPLAGLALGLTASPHCVLMCSAPCAALTSGCRRSGVGFHAGRLLGYALAGGVAAGSMAALARLGAAAPALRPVWMLVQLAVFALGLWWLATGRQPRLQGSAGAVPLRFFPRVRPPLRASLAGLLWTLLPCAAMQGALLLAALAGSVGMGMAVMALFALGSMPALAFAPWVWSRWQRRLGSAALNALSLRLAGGGLMLMSGWALTQGLWLRVAAWCAA</sequence>
<evidence type="ECO:0000313" key="4">
    <source>
        <dbReference type="Proteomes" id="UP001285263"/>
    </source>
</evidence>
<organism evidence="3 4">
    <name type="scientific">Roseateles agri</name>
    <dbReference type="NCBI Taxonomy" id="3098619"/>
    <lineage>
        <taxon>Bacteria</taxon>
        <taxon>Pseudomonadati</taxon>
        <taxon>Pseudomonadota</taxon>
        <taxon>Betaproteobacteria</taxon>
        <taxon>Burkholderiales</taxon>
        <taxon>Sphaerotilaceae</taxon>
        <taxon>Roseateles</taxon>
    </lineage>
</organism>
<comment type="caution">
    <text evidence="3">The sequence shown here is derived from an EMBL/GenBank/DDBJ whole genome shotgun (WGS) entry which is preliminary data.</text>
</comment>
<reference evidence="3 4" key="1">
    <citation type="submission" date="2023-11" db="EMBL/GenBank/DDBJ databases">
        <title>Paucibacter sp. nov., isolated from fresh soil in Korea.</title>
        <authorList>
            <person name="Le N.T.T."/>
        </authorList>
    </citation>
    <scope>NUCLEOTIDE SEQUENCE [LARGE SCALE GENOMIC DNA]</scope>
    <source>
        <strain evidence="3 4">R3-3</strain>
    </source>
</reference>
<accession>A0ABU5DMI2</accession>
<keyword evidence="1" id="KW-0812">Transmembrane</keyword>
<evidence type="ECO:0000313" key="3">
    <source>
        <dbReference type="EMBL" id="MDY0747354.1"/>
    </source>
</evidence>
<feature type="transmembrane region" description="Helical" evidence="1">
    <location>
        <begin position="127"/>
        <end position="147"/>
    </location>
</feature>
<dbReference type="PANTHER" id="PTHR42208:SF1">
    <property type="entry name" value="HEAVY METAL TRANSPORTER"/>
    <property type="match status" value="1"/>
</dbReference>
<feature type="transmembrane region" description="Helical" evidence="1">
    <location>
        <begin position="48"/>
        <end position="65"/>
    </location>
</feature>
<dbReference type="RefSeq" id="WP_320425326.1">
    <property type="nucleotide sequence ID" value="NZ_JAXCLA010000008.1"/>
</dbReference>
<dbReference type="PANTHER" id="PTHR42208">
    <property type="entry name" value="HEAVY METAL TRANSPORTER-RELATED"/>
    <property type="match status" value="1"/>
</dbReference>
<gene>
    <name evidence="3" type="ORF">SNE35_22820</name>
</gene>
<feature type="transmembrane region" description="Helical" evidence="1">
    <location>
        <begin position="187"/>
        <end position="207"/>
    </location>
</feature>
<protein>
    <submittedName>
        <fullName evidence="3">Sulfite exporter TauE/SafE family protein</fullName>
    </submittedName>
</protein>
<name>A0ABU5DMI2_9BURK</name>
<dbReference type="Proteomes" id="UP001285263">
    <property type="component" value="Unassembled WGS sequence"/>
</dbReference>
<feature type="domain" description="Urease accessory protein UreH-like transmembrane" evidence="2">
    <location>
        <begin position="10"/>
        <end position="201"/>
    </location>
</feature>
<evidence type="ECO:0000256" key="1">
    <source>
        <dbReference type="SAM" id="Phobius"/>
    </source>
</evidence>
<keyword evidence="4" id="KW-1185">Reference proteome</keyword>
<feature type="transmembrane region" description="Helical" evidence="1">
    <location>
        <begin position="154"/>
        <end position="175"/>
    </location>
</feature>
<evidence type="ECO:0000259" key="2">
    <source>
        <dbReference type="Pfam" id="PF13386"/>
    </source>
</evidence>
<keyword evidence="1" id="KW-0472">Membrane</keyword>
<feature type="transmembrane region" description="Helical" evidence="1">
    <location>
        <begin position="77"/>
        <end position="94"/>
    </location>
</feature>
<dbReference type="InterPro" id="IPR039447">
    <property type="entry name" value="UreH-like_TM_dom"/>
</dbReference>